<dbReference type="EMBL" id="BLXT01003068">
    <property type="protein sequence ID" value="GFO00274.1"/>
    <property type="molecule type" value="Genomic_DNA"/>
</dbReference>
<evidence type="ECO:0000256" key="1">
    <source>
        <dbReference type="ARBA" id="ARBA00004123"/>
    </source>
</evidence>
<feature type="region of interest" description="Disordered" evidence="6">
    <location>
        <begin position="470"/>
        <end position="504"/>
    </location>
</feature>
<evidence type="ECO:0000256" key="5">
    <source>
        <dbReference type="PROSITE-ProRule" id="PRU00042"/>
    </source>
</evidence>
<dbReference type="InterPro" id="IPR051027">
    <property type="entry name" value="bZIP_transcription_factors"/>
</dbReference>
<evidence type="ECO:0000256" key="4">
    <source>
        <dbReference type="ARBA" id="ARBA00023242"/>
    </source>
</evidence>
<feature type="compositionally biased region" description="Polar residues" evidence="6">
    <location>
        <begin position="470"/>
        <end position="484"/>
    </location>
</feature>
<dbReference type="PROSITE" id="PS50157">
    <property type="entry name" value="ZINC_FINGER_C2H2_2"/>
    <property type="match status" value="1"/>
</dbReference>
<evidence type="ECO:0000313" key="10">
    <source>
        <dbReference type="Proteomes" id="UP000735302"/>
    </source>
</evidence>
<dbReference type="SMART" id="SM00338">
    <property type="entry name" value="BRLZ"/>
    <property type="match status" value="1"/>
</dbReference>
<keyword evidence="10" id="KW-1185">Reference proteome</keyword>
<dbReference type="PROSITE" id="PS00036">
    <property type="entry name" value="BZIP_BASIC"/>
    <property type="match status" value="1"/>
</dbReference>
<name>A0AAV3ZY91_9GAST</name>
<comment type="caution">
    <text evidence="9">The sequence shown here is derived from an EMBL/GenBank/DDBJ whole genome shotgun (WGS) entry which is preliminary data.</text>
</comment>
<dbReference type="InterPro" id="IPR046347">
    <property type="entry name" value="bZIP_sf"/>
</dbReference>
<evidence type="ECO:0000256" key="3">
    <source>
        <dbReference type="ARBA" id="ARBA00023163"/>
    </source>
</evidence>
<comment type="subcellular location">
    <subcellularLocation>
        <location evidence="1">Nucleus</location>
    </subcellularLocation>
</comment>
<dbReference type="GO" id="GO:0003700">
    <property type="term" value="F:DNA-binding transcription factor activity"/>
    <property type="evidence" value="ECO:0007669"/>
    <property type="project" value="InterPro"/>
</dbReference>
<feature type="domain" description="BZIP" evidence="8">
    <location>
        <begin position="500"/>
        <end position="542"/>
    </location>
</feature>
<dbReference type="GO" id="GO:0005634">
    <property type="term" value="C:nucleus"/>
    <property type="evidence" value="ECO:0007669"/>
    <property type="project" value="UniProtKB-SubCell"/>
</dbReference>
<dbReference type="Proteomes" id="UP000735302">
    <property type="component" value="Unassembled WGS sequence"/>
</dbReference>
<dbReference type="InterPro" id="IPR013087">
    <property type="entry name" value="Znf_C2H2_type"/>
</dbReference>
<sequence length="589" mass="63384">MAAEHDDMPFVCSVADCGMRFINEDHLNWHSKKHEMSLALNTGGPSSSSPAHHNFLDQTPTPTKFLKNCEEIGLFQELTPNPFDHAYKKALDDPTAPIPGPPSSGGELNTPTLILTDTHKNSSSSNTVAPSPLSLDKTAHLAMSASVPTLFLKGSEPLKPSPLASEISRHATVTTNAAGTSGSVVAEASSTTTLDLGSSVGEGLVAKSGQLRQVLCGQNKDQTGRSVITDGHSQFVTVAPTTKIATVQPLIMQATWVIFIEKPVYSCRFITTTSDNGTGIAMVKREVKREPVTTIKDDPENGEALLQQQQQQQQQQPCTMQVLLQLPTGETVPISIPATINKVQYLGSNQQQEQQQQLQQLQKKQQAFGQAALPKLVPAPNSPTASATRQAATSQTTTIKQRLKAQLQSQLSPTAKAAGILGESVAGTGTVLTEQRTSASAFNTVAGAASASTPVPTLVDSASPIMMLDSPSSEMNLSDSSDYSVDSKRQKMSPETADPDERRRKFLERNRAAAARCRQKRKHWISNLEKKADELQSTNSKLLVRWVILQDPQAQVVPTVEQVDQGSMHLGQIVTILQPNERGDPLQGT</sequence>
<dbReference type="InterPro" id="IPR036236">
    <property type="entry name" value="Znf_C2H2_sf"/>
</dbReference>
<dbReference type="SUPFAM" id="SSF57959">
    <property type="entry name" value="Leucine zipper domain"/>
    <property type="match status" value="1"/>
</dbReference>
<protein>
    <submittedName>
        <fullName evidence="9">Activating transcription factor 2</fullName>
    </submittedName>
</protein>
<feature type="domain" description="C2H2-type" evidence="7">
    <location>
        <begin position="10"/>
        <end position="34"/>
    </location>
</feature>
<proteinExistence type="predicted"/>
<evidence type="ECO:0000256" key="2">
    <source>
        <dbReference type="ARBA" id="ARBA00023015"/>
    </source>
</evidence>
<keyword evidence="2" id="KW-0805">Transcription regulation</keyword>
<keyword evidence="5" id="KW-0862">Zinc</keyword>
<dbReference type="GO" id="GO:0008270">
    <property type="term" value="F:zinc ion binding"/>
    <property type="evidence" value="ECO:0007669"/>
    <property type="project" value="UniProtKB-KW"/>
</dbReference>
<keyword evidence="4" id="KW-0539">Nucleus</keyword>
<evidence type="ECO:0000259" key="8">
    <source>
        <dbReference type="PROSITE" id="PS50217"/>
    </source>
</evidence>
<dbReference type="PROSITE" id="PS00028">
    <property type="entry name" value="ZINC_FINGER_C2H2_1"/>
    <property type="match status" value="1"/>
</dbReference>
<dbReference type="PROSITE" id="PS50217">
    <property type="entry name" value="BZIP"/>
    <property type="match status" value="1"/>
</dbReference>
<reference evidence="9 10" key="1">
    <citation type="journal article" date="2021" name="Elife">
        <title>Chloroplast acquisition without the gene transfer in kleptoplastic sea slugs, Plakobranchus ocellatus.</title>
        <authorList>
            <person name="Maeda T."/>
            <person name="Takahashi S."/>
            <person name="Yoshida T."/>
            <person name="Shimamura S."/>
            <person name="Takaki Y."/>
            <person name="Nagai Y."/>
            <person name="Toyoda A."/>
            <person name="Suzuki Y."/>
            <person name="Arimoto A."/>
            <person name="Ishii H."/>
            <person name="Satoh N."/>
            <person name="Nishiyama T."/>
            <person name="Hasebe M."/>
            <person name="Maruyama T."/>
            <person name="Minagawa J."/>
            <person name="Obokata J."/>
            <person name="Shigenobu S."/>
        </authorList>
    </citation>
    <scope>NUCLEOTIDE SEQUENCE [LARGE SCALE GENOMIC DNA]</scope>
</reference>
<dbReference type="SMART" id="SM00355">
    <property type="entry name" value="ZnF_C2H2"/>
    <property type="match status" value="1"/>
</dbReference>
<dbReference type="SUPFAM" id="SSF57667">
    <property type="entry name" value="beta-beta-alpha zinc fingers"/>
    <property type="match status" value="1"/>
</dbReference>
<gene>
    <name evidence="9" type="ORF">PoB_002677900</name>
</gene>
<keyword evidence="5" id="KW-0863">Zinc-finger</keyword>
<evidence type="ECO:0000259" key="7">
    <source>
        <dbReference type="PROSITE" id="PS50157"/>
    </source>
</evidence>
<keyword evidence="3" id="KW-0804">Transcription</keyword>
<dbReference type="InterPro" id="IPR004827">
    <property type="entry name" value="bZIP"/>
</dbReference>
<keyword evidence="5" id="KW-0479">Metal-binding</keyword>
<evidence type="ECO:0000313" key="9">
    <source>
        <dbReference type="EMBL" id="GFO00274.1"/>
    </source>
</evidence>
<evidence type="ECO:0000256" key="6">
    <source>
        <dbReference type="SAM" id="MobiDB-lite"/>
    </source>
</evidence>
<dbReference type="Pfam" id="PF00170">
    <property type="entry name" value="bZIP_1"/>
    <property type="match status" value="1"/>
</dbReference>
<dbReference type="Gene3D" id="1.20.5.170">
    <property type="match status" value="1"/>
</dbReference>
<dbReference type="PANTHER" id="PTHR19304">
    <property type="entry name" value="CYCLIC-AMP RESPONSE ELEMENT BINDING PROTEIN"/>
    <property type="match status" value="1"/>
</dbReference>
<accession>A0AAV3ZY91</accession>
<dbReference type="AlphaFoldDB" id="A0AAV3ZY91"/>
<organism evidence="9 10">
    <name type="scientific">Plakobranchus ocellatus</name>
    <dbReference type="NCBI Taxonomy" id="259542"/>
    <lineage>
        <taxon>Eukaryota</taxon>
        <taxon>Metazoa</taxon>
        <taxon>Spiralia</taxon>
        <taxon>Lophotrochozoa</taxon>
        <taxon>Mollusca</taxon>
        <taxon>Gastropoda</taxon>
        <taxon>Heterobranchia</taxon>
        <taxon>Euthyneura</taxon>
        <taxon>Panpulmonata</taxon>
        <taxon>Sacoglossa</taxon>
        <taxon>Placobranchoidea</taxon>
        <taxon>Plakobranchidae</taxon>
        <taxon>Plakobranchus</taxon>
    </lineage>
</organism>